<feature type="domain" description="Nudix hydrolase" evidence="3">
    <location>
        <begin position="14"/>
        <end position="148"/>
    </location>
</feature>
<dbReference type="SUPFAM" id="SSF55811">
    <property type="entry name" value="Nudix"/>
    <property type="match status" value="1"/>
</dbReference>
<evidence type="ECO:0000256" key="1">
    <source>
        <dbReference type="ARBA" id="ARBA00001946"/>
    </source>
</evidence>
<dbReference type="AlphaFoldDB" id="A0A7W1WRK8"/>
<comment type="caution">
    <text evidence="4">The sequence shown here is derived from an EMBL/GenBank/DDBJ whole genome shotgun (WGS) entry which is preliminary data.</text>
</comment>
<evidence type="ECO:0000259" key="3">
    <source>
        <dbReference type="PROSITE" id="PS51462"/>
    </source>
</evidence>
<accession>A0A7W1WRK8</accession>
<name>A0A7W1WRK8_9BACL</name>
<dbReference type="GO" id="GO:0016787">
    <property type="term" value="F:hydrolase activity"/>
    <property type="evidence" value="ECO:0007669"/>
    <property type="project" value="UniProtKB-KW"/>
</dbReference>
<reference evidence="4 5" key="1">
    <citation type="submission" date="2020-07" db="EMBL/GenBank/DDBJ databases">
        <authorList>
            <person name="Feng H."/>
        </authorList>
    </citation>
    <scope>NUCLEOTIDE SEQUENCE [LARGE SCALE GENOMIC DNA]</scope>
    <source>
        <strain evidence="5">s-10</strain>
    </source>
</reference>
<dbReference type="PROSITE" id="PS51462">
    <property type="entry name" value="NUDIX"/>
    <property type="match status" value="1"/>
</dbReference>
<organism evidence="4 5">
    <name type="scientific">Paenactinomyces guangxiensis</name>
    <dbReference type="NCBI Taxonomy" id="1490290"/>
    <lineage>
        <taxon>Bacteria</taxon>
        <taxon>Bacillati</taxon>
        <taxon>Bacillota</taxon>
        <taxon>Bacilli</taxon>
        <taxon>Bacillales</taxon>
        <taxon>Thermoactinomycetaceae</taxon>
        <taxon>Paenactinomyces</taxon>
    </lineage>
</organism>
<keyword evidence="2" id="KW-0378">Hydrolase</keyword>
<evidence type="ECO:0000313" key="4">
    <source>
        <dbReference type="EMBL" id="MBA4494772.1"/>
    </source>
</evidence>
<evidence type="ECO:0000313" key="5">
    <source>
        <dbReference type="Proteomes" id="UP000535491"/>
    </source>
</evidence>
<dbReference type="PANTHER" id="PTHR43046:SF2">
    <property type="entry name" value="8-OXO-DGTP DIPHOSPHATASE-RELATED"/>
    <property type="match status" value="1"/>
</dbReference>
<dbReference type="RefSeq" id="WP_181752005.1">
    <property type="nucleotide sequence ID" value="NZ_JACEIQ010000009.1"/>
</dbReference>
<protein>
    <submittedName>
        <fullName evidence="4">NUDIX domain-containing protein</fullName>
    </submittedName>
</protein>
<sequence length="156" mass="17793">MGYRQGIRNWIGRPPHLLVGAHVLIINDKDRLLLQQCEQGSWGLPGGLLLRGETLEDTARRTVCEQTGLVVDRLRLVRIFSGEKYRSAIADKKWIVAAVYATDDIKGDTETNERQQQFSFFDLTKLPENMDVRFLESIKAYVTARAKERECLISGK</sequence>
<gene>
    <name evidence="4" type="ORF">H1191_10690</name>
</gene>
<dbReference type="EMBL" id="JACEIQ010000009">
    <property type="protein sequence ID" value="MBA4494772.1"/>
    <property type="molecule type" value="Genomic_DNA"/>
</dbReference>
<dbReference type="Gene3D" id="3.90.79.10">
    <property type="entry name" value="Nucleoside Triphosphate Pyrophosphohydrolase"/>
    <property type="match status" value="1"/>
</dbReference>
<dbReference type="PANTHER" id="PTHR43046">
    <property type="entry name" value="GDP-MANNOSE MANNOSYL HYDROLASE"/>
    <property type="match status" value="1"/>
</dbReference>
<dbReference type="InterPro" id="IPR000086">
    <property type="entry name" value="NUDIX_hydrolase_dom"/>
</dbReference>
<dbReference type="Pfam" id="PF00293">
    <property type="entry name" value="NUDIX"/>
    <property type="match status" value="1"/>
</dbReference>
<dbReference type="Proteomes" id="UP000535491">
    <property type="component" value="Unassembled WGS sequence"/>
</dbReference>
<keyword evidence="5" id="KW-1185">Reference proteome</keyword>
<dbReference type="InterPro" id="IPR015797">
    <property type="entry name" value="NUDIX_hydrolase-like_dom_sf"/>
</dbReference>
<evidence type="ECO:0000256" key="2">
    <source>
        <dbReference type="ARBA" id="ARBA00022801"/>
    </source>
</evidence>
<proteinExistence type="predicted"/>
<comment type="cofactor">
    <cofactor evidence="1">
        <name>Mg(2+)</name>
        <dbReference type="ChEBI" id="CHEBI:18420"/>
    </cofactor>
</comment>